<dbReference type="SMART" id="SM00530">
    <property type="entry name" value="HTH_XRE"/>
    <property type="match status" value="1"/>
</dbReference>
<dbReference type="SUPFAM" id="SSF47413">
    <property type="entry name" value="lambda repressor-like DNA-binding domains"/>
    <property type="match status" value="1"/>
</dbReference>
<feature type="domain" description="HTH cro/C1-type" evidence="1">
    <location>
        <begin position="8"/>
        <end position="63"/>
    </location>
</feature>
<reference evidence="2 3" key="1">
    <citation type="journal article" date="2015" name="Genome Announc.">
        <title>Expanding the biotechnology potential of lactobacilli through comparative genomics of 213 strains and associated genera.</title>
        <authorList>
            <person name="Sun Z."/>
            <person name="Harris H.M."/>
            <person name="McCann A."/>
            <person name="Guo C."/>
            <person name="Argimon S."/>
            <person name="Zhang W."/>
            <person name="Yang X."/>
            <person name="Jeffery I.B."/>
            <person name="Cooney J.C."/>
            <person name="Kagawa T.F."/>
            <person name="Liu W."/>
            <person name="Song Y."/>
            <person name="Salvetti E."/>
            <person name="Wrobel A."/>
            <person name="Rasinkangas P."/>
            <person name="Parkhill J."/>
            <person name="Rea M.C."/>
            <person name="O'Sullivan O."/>
            <person name="Ritari J."/>
            <person name="Douillard F.P."/>
            <person name="Paul Ross R."/>
            <person name="Yang R."/>
            <person name="Briner A.E."/>
            <person name="Felis G.E."/>
            <person name="de Vos W.M."/>
            <person name="Barrangou R."/>
            <person name="Klaenhammer T.R."/>
            <person name="Caufield P.W."/>
            <person name="Cui Y."/>
            <person name="Zhang H."/>
            <person name="O'Toole P.W."/>
        </authorList>
    </citation>
    <scope>NUCLEOTIDE SEQUENCE [LARGE SCALE GENOMIC DNA]</scope>
    <source>
        <strain evidence="2 3">DSM 19674</strain>
    </source>
</reference>
<gene>
    <name evidence="2" type="ORF">FC78_GL002383</name>
</gene>
<sequence length="103" mass="12070">MVKRFKFIRDKRNEMGLTIEQLADRAHVSPDLISRLERGNRDDVSLSRLESILDALNLKLGDVFDQTELDEQSNQFVQAFYLMDSEKKKQYAKVFMEIIDLNS</sequence>
<dbReference type="STRING" id="1423788.FC78_GL002383"/>
<proteinExistence type="predicted"/>
<organism evidence="2 3">
    <name type="scientific">Companilactobacillus bobalius DSM 19674</name>
    <dbReference type="NCBI Taxonomy" id="1423788"/>
    <lineage>
        <taxon>Bacteria</taxon>
        <taxon>Bacillati</taxon>
        <taxon>Bacillota</taxon>
        <taxon>Bacilli</taxon>
        <taxon>Lactobacillales</taxon>
        <taxon>Lactobacillaceae</taxon>
        <taxon>Companilactobacillus</taxon>
        <taxon>Companilactobacillus bobalius</taxon>
    </lineage>
</organism>
<dbReference type="InterPro" id="IPR010982">
    <property type="entry name" value="Lambda_DNA-bd_dom_sf"/>
</dbReference>
<comment type="caution">
    <text evidence="2">The sequence shown here is derived from an EMBL/GenBank/DDBJ whole genome shotgun (WGS) entry which is preliminary data.</text>
</comment>
<dbReference type="AlphaFoldDB" id="A0A0R1KNB4"/>
<dbReference type="EMBL" id="AZDY01000038">
    <property type="protein sequence ID" value="KRK82377.1"/>
    <property type="molecule type" value="Genomic_DNA"/>
</dbReference>
<name>A0A0R1KNB4_9LACO</name>
<dbReference type="GeneID" id="97163187"/>
<dbReference type="Pfam" id="PF01381">
    <property type="entry name" value="HTH_3"/>
    <property type="match status" value="1"/>
</dbReference>
<accession>A0A0R1KNB4</accession>
<dbReference type="CDD" id="cd00093">
    <property type="entry name" value="HTH_XRE"/>
    <property type="match status" value="1"/>
</dbReference>
<dbReference type="OrthoDB" id="2298288at2"/>
<dbReference type="Gene3D" id="1.10.260.40">
    <property type="entry name" value="lambda repressor-like DNA-binding domains"/>
    <property type="match status" value="1"/>
</dbReference>
<dbReference type="PROSITE" id="PS50943">
    <property type="entry name" value="HTH_CROC1"/>
    <property type="match status" value="1"/>
</dbReference>
<evidence type="ECO:0000259" key="1">
    <source>
        <dbReference type="PROSITE" id="PS50943"/>
    </source>
</evidence>
<dbReference type="GO" id="GO:0003677">
    <property type="term" value="F:DNA binding"/>
    <property type="evidence" value="ECO:0007669"/>
    <property type="project" value="InterPro"/>
</dbReference>
<dbReference type="Proteomes" id="UP000051515">
    <property type="component" value="Unassembled WGS sequence"/>
</dbReference>
<dbReference type="RefSeq" id="WP_054643565.1">
    <property type="nucleotide sequence ID" value="NZ_AZDY01000038.1"/>
</dbReference>
<dbReference type="InterPro" id="IPR001387">
    <property type="entry name" value="Cro/C1-type_HTH"/>
</dbReference>
<evidence type="ECO:0000313" key="3">
    <source>
        <dbReference type="Proteomes" id="UP000051515"/>
    </source>
</evidence>
<keyword evidence="3" id="KW-1185">Reference proteome</keyword>
<evidence type="ECO:0000313" key="2">
    <source>
        <dbReference type="EMBL" id="KRK82377.1"/>
    </source>
</evidence>
<protein>
    <recommendedName>
        <fullName evidence="1">HTH cro/C1-type domain-containing protein</fullName>
    </recommendedName>
</protein>
<dbReference type="PATRIC" id="fig|1423788.3.peg.2454"/>